<accession>A0ACC2NP57</accession>
<dbReference type="Proteomes" id="UP001239111">
    <property type="component" value="Chromosome 3"/>
</dbReference>
<proteinExistence type="predicted"/>
<keyword evidence="2" id="KW-1185">Reference proteome</keyword>
<reference evidence="1" key="1">
    <citation type="submission" date="2023-04" db="EMBL/GenBank/DDBJ databases">
        <title>A chromosome-level genome assembly of the parasitoid wasp Eretmocerus hayati.</title>
        <authorList>
            <person name="Zhong Y."/>
            <person name="Liu S."/>
            <person name="Liu Y."/>
        </authorList>
    </citation>
    <scope>NUCLEOTIDE SEQUENCE</scope>
    <source>
        <strain evidence="1">ZJU_SS_LIU_2023</strain>
    </source>
</reference>
<gene>
    <name evidence="1" type="ORF">QAD02_004182</name>
</gene>
<organism evidence="1 2">
    <name type="scientific">Eretmocerus hayati</name>
    <dbReference type="NCBI Taxonomy" id="131215"/>
    <lineage>
        <taxon>Eukaryota</taxon>
        <taxon>Metazoa</taxon>
        <taxon>Ecdysozoa</taxon>
        <taxon>Arthropoda</taxon>
        <taxon>Hexapoda</taxon>
        <taxon>Insecta</taxon>
        <taxon>Pterygota</taxon>
        <taxon>Neoptera</taxon>
        <taxon>Endopterygota</taxon>
        <taxon>Hymenoptera</taxon>
        <taxon>Apocrita</taxon>
        <taxon>Proctotrupomorpha</taxon>
        <taxon>Chalcidoidea</taxon>
        <taxon>Aphelinidae</taxon>
        <taxon>Aphelininae</taxon>
        <taxon>Eretmocerus</taxon>
    </lineage>
</organism>
<sequence length="549" mass="60348">MEWTEEWMIILVLLFLMCWLLWSLPSKKSQREKDDELFKAVKNFEDNIRSTEVRRHNLIKIKRLLDAGANPNAQPLEDERSYGAGANVNVIDDQGRTILHWTTYLGEPRLVHKLLSAGAVVDPIDFDGCTPLLFVVASGRPIFKRLLFLEIAQQLINAGANVNITDNQGKTILHWAAFLGETKLVRKLLLAGALVDLLDNNRDTPLKLTCYGCYDEIGKELLFLDVAQQLINAGANVNIVDKYGTTILHRAAYLGKPKLVRKLLSAGALVDPLDNSSNTPLLLLTVANNKIGNDELLFLDIAQQLINAGADVNIVDKYGTTILHRAAYLGKPKLVRKLLSAGALVDPLDNRSNTPLLLLTVANNKIGNDELLFLDIAQQLINAGADVNIVDKYGTTILHRAAYLGKPKLVRKLLSAGALVDPLDNRSNTPLLLTVADNRISNDELLFLDIAQQLIFAGANVNTIDNQGKSILHLAAHLGKPKLVRKLLSAGALVDPLDNSSNTPLLLTVANNKIGKELLFLDIAQQLINAGANVNAATRKERLYTTFPR</sequence>
<name>A0ACC2NP57_9HYME</name>
<protein>
    <submittedName>
        <fullName evidence="1">Uncharacterized protein</fullName>
    </submittedName>
</protein>
<evidence type="ECO:0000313" key="2">
    <source>
        <dbReference type="Proteomes" id="UP001239111"/>
    </source>
</evidence>
<comment type="caution">
    <text evidence="1">The sequence shown here is derived from an EMBL/GenBank/DDBJ whole genome shotgun (WGS) entry which is preliminary data.</text>
</comment>
<evidence type="ECO:0000313" key="1">
    <source>
        <dbReference type="EMBL" id="KAJ8672921.1"/>
    </source>
</evidence>
<dbReference type="EMBL" id="CM056743">
    <property type="protein sequence ID" value="KAJ8672921.1"/>
    <property type="molecule type" value="Genomic_DNA"/>
</dbReference>